<reference evidence="1 2" key="1">
    <citation type="submission" date="2021-04" db="EMBL/GenBank/DDBJ databases">
        <authorList>
            <person name="Rodrigo-Torres L."/>
            <person name="Arahal R. D."/>
            <person name="Lucena T."/>
        </authorList>
    </citation>
    <scope>NUCLEOTIDE SEQUENCE [LARGE SCALE GENOMIC DNA]</scope>
    <source>
        <strain evidence="1 2">CECT 30171</strain>
    </source>
</reference>
<name>A0ABM8UCD0_9GAMM</name>
<dbReference type="RefSeq" id="WP_215219300.1">
    <property type="nucleotide sequence ID" value="NZ_OU015430.1"/>
</dbReference>
<proteinExistence type="predicted"/>
<dbReference type="Proteomes" id="UP000680116">
    <property type="component" value="Chromosome"/>
</dbReference>
<evidence type="ECO:0000313" key="1">
    <source>
        <dbReference type="EMBL" id="CAG4968443.1"/>
    </source>
</evidence>
<gene>
    <name evidence="1" type="ORF">LYB30171_00272</name>
</gene>
<keyword evidence="2" id="KW-1185">Reference proteome</keyword>
<organism evidence="1 2">
    <name type="scientific">Novilysobacter luteus</name>
    <dbReference type="NCBI Taxonomy" id="2822368"/>
    <lineage>
        <taxon>Bacteria</taxon>
        <taxon>Pseudomonadati</taxon>
        <taxon>Pseudomonadota</taxon>
        <taxon>Gammaproteobacteria</taxon>
        <taxon>Lysobacterales</taxon>
        <taxon>Lysobacteraceae</taxon>
        <taxon>Novilysobacter</taxon>
    </lineage>
</organism>
<evidence type="ECO:0000313" key="2">
    <source>
        <dbReference type="Proteomes" id="UP000680116"/>
    </source>
</evidence>
<protein>
    <submittedName>
        <fullName evidence="1">Uncharacterized protein</fullName>
    </submittedName>
</protein>
<dbReference type="EMBL" id="OU015430">
    <property type="protein sequence ID" value="CAG4968443.1"/>
    <property type="molecule type" value="Genomic_DNA"/>
</dbReference>
<sequence length="320" mass="35907">MNERKVPFGLREGVLHYVSEVDTGLACNCTCPDPACAKPLIARNLPSPTRKRAPYFAHASQTPGCGGRESALHRMGKEIVECATQLRLPGWSALDGELSFSTVPATLAPGSAQEVVLREGQMRPDVKVIALTGQALLQALYVEIKVSHAVDWSKRERVMAQGLNMMEIDLADVSDEDLQDKATFAHHVLERADNRHWIHIASAPFLSRMLGHSVIRVVNQECREKRVPTQKGNQLVLREQAMWRHEPAEDDPKPFFGELASYMKGDQRVDCFGNHLPYRKGLYVVAYVPGRGSYYDDTRFKTQLRPIVQDVPWNAQKPLL</sequence>
<accession>A0ABM8UCD0</accession>